<dbReference type="Pfam" id="PF14175">
    <property type="entry name" value="YaaC"/>
    <property type="match status" value="1"/>
</dbReference>
<accession>A0A5E6Q3I8</accession>
<name>A0A5E6Q3I8_PSEFL</name>
<organism evidence="1 2">
    <name type="scientific">Pseudomonas fluorescens</name>
    <dbReference type="NCBI Taxonomy" id="294"/>
    <lineage>
        <taxon>Bacteria</taxon>
        <taxon>Pseudomonadati</taxon>
        <taxon>Pseudomonadota</taxon>
        <taxon>Gammaproteobacteria</taxon>
        <taxon>Pseudomonadales</taxon>
        <taxon>Pseudomonadaceae</taxon>
        <taxon>Pseudomonas</taxon>
    </lineage>
</organism>
<proteinExistence type="predicted"/>
<evidence type="ECO:0000313" key="1">
    <source>
        <dbReference type="EMBL" id="VVM49807.1"/>
    </source>
</evidence>
<protein>
    <recommendedName>
        <fullName evidence="3">YaaC-like Protein</fullName>
    </recommendedName>
</protein>
<evidence type="ECO:0000313" key="2">
    <source>
        <dbReference type="Proteomes" id="UP000344274"/>
    </source>
</evidence>
<sequence>MPATAITHNGKHLTLHKAVSSPHFNEKTVLVTSTWDYVDLWLKRARKHDARFYWSQARSFYEATQNLPKTSAPLTAYYCFLNATKAFLLTRGQQFGDQHGVSGYALAGPSALSNEKVKFKNGGILPALCQLLGEQVNQDIYSLKDILYNLPYIHRAYNLTIPSDPELFIPLNNPTIVKSDRTHEAWFSAQLSGKYATQHTINKLPNGFERDMGYPNEYVIRCMRRFDWRPRAKSASLARYKTYHHRLRQEVLYINSSSTRWYLKRGNMDNRLIARSALPLAFAAMHRLSELSRYSPDKLAKHFECQHNWLLSEFISAAPNQFIDSISSEITGHEFALPERI</sequence>
<evidence type="ECO:0008006" key="3">
    <source>
        <dbReference type="Google" id="ProtNLM"/>
    </source>
</evidence>
<dbReference type="AlphaFoldDB" id="A0A5E6Q3I8"/>
<reference evidence="1 2" key="1">
    <citation type="submission" date="2019-09" db="EMBL/GenBank/DDBJ databases">
        <authorList>
            <person name="Chandra G."/>
            <person name="Truman W A."/>
        </authorList>
    </citation>
    <scope>NUCLEOTIDE SEQUENCE [LARGE SCALE GENOMIC DNA]</scope>
    <source>
        <strain evidence="1">PS673</strain>
    </source>
</reference>
<gene>
    <name evidence="1" type="ORF">PS673_00704</name>
</gene>
<dbReference type="RefSeq" id="WP_154946596.1">
    <property type="nucleotide sequence ID" value="NZ_CABVHB010000003.1"/>
</dbReference>
<dbReference type="Proteomes" id="UP000344274">
    <property type="component" value="Unassembled WGS sequence"/>
</dbReference>
<dbReference type="EMBL" id="CABVHB010000003">
    <property type="protein sequence ID" value="VVM49807.1"/>
    <property type="molecule type" value="Genomic_DNA"/>
</dbReference>
<dbReference type="InterPro" id="IPR026988">
    <property type="entry name" value="YaaC-like"/>
</dbReference>